<protein>
    <submittedName>
        <fullName evidence="2">Uncharacterized protein</fullName>
    </submittedName>
</protein>
<dbReference type="Proteomes" id="UP001188597">
    <property type="component" value="Unassembled WGS sequence"/>
</dbReference>
<keyword evidence="3" id="KW-1185">Reference proteome</keyword>
<comment type="caution">
    <text evidence="2">The sequence shown here is derived from an EMBL/GenBank/DDBJ whole genome shotgun (WGS) entry which is preliminary data.</text>
</comment>
<sequence length="71" mass="8380">MFKKWVEEKSQQQLSGADRKKLKRAIKERFHHAYDPNVNALLLRGHGWIDEDHKRMKKGGVHVLRSVEMEG</sequence>
<organism evidence="2 3">
    <name type="scientific">Escallonia herrerae</name>
    <dbReference type="NCBI Taxonomy" id="1293975"/>
    <lineage>
        <taxon>Eukaryota</taxon>
        <taxon>Viridiplantae</taxon>
        <taxon>Streptophyta</taxon>
        <taxon>Embryophyta</taxon>
        <taxon>Tracheophyta</taxon>
        <taxon>Spermatophyta</taxon>
        <taxon>Magnoliopsida</taxon>
        <taxon>eudicotyledons</taxon>
        <taxon>Gunneridae</taxon>
        <taxon>Pentapetalae</taxon>
        <taxon>asterids</taxon>
        <taxon>campanulids</taxon>
        <taxon>Escalloniales</taxon>
        <taxon>Escalloniaceae</taxon>
        <taxon>Escallonia</taxon>
    </lineage>
</organism>
<accession>A0AA88VTM3</accession>
<proteinExistence type="predicted"/>
<gene>
    <name evidence="2" type="ORF">RJ639_008608</name>
</gene>
<evidence type="ECO:0000313" key="3">
    <source>
        <dbReference type="Proteomes" id="UP001188597"/>
    </source>
</evidence>
<evidence type="ECO:0000256" key="1">
    <source>
        <dbReference type="SAM" id="MobiDB-lite"/>
    </source>
</evidence>
<feature type="compositionally biased region" description="Basic and acidic residues" evidence="1">
    <location>
        <begin position="1"/>
        <end position="10"/>
    </location>
</feature>
<name>A0AA88VTM3_9ASTE</name>
<evidence type="ECO:0000313" key="2">
    <source>
        <dbReference type="EMBL" id="KAK3013698.1"/>
    </source>
</evidence>
<reference evidence="2" key="1">
    <citation type="submission" date="2022-12" db="EMBL/GenBank/DDBJ databases">
        <title>Draft genome assemblies for two species of Escallonia (Escalloniales).</title>
        <authorList>
            <person name="Chanderbali A."/>
            <person name="Dervinis C."/>
            <person name="Anghel I."/>
            <person name="Soltis D."/>
            <person name="Soltis P."/>
            <person name="Zapata F."/>
        </authorList>
    </citation>
    <scope>NUCLEOTIDE SEQUENCE</scope>
    <source>
        <strain evidence="2">UCBG64.0493</strain>
        <tissue evidence="2">Leaf</tissue>
    </source>
</reference>
<dbReference type="EMBL" id="JAVXUP010001276">
    <property type="protein sequence ID" value="KAK3013698.1"/>
    <property type="molecule type" value="Genomic_DNA"/>
</dbReference>
<dbReference type="AlphaFoldDB" id="A0AA88VTM3"/>
<feature type="region of interest" description="Disordered" evidence="1">
    <location>
        <begin position="1"/>
        <end position="20"/>
    </location>
</feature>